<protein>
    <submittedName>
        <fullName evidence="1">Uncharacterized protein</fullName>
    </submittedName>
</protein>
<gene>
    <name evidence="1" type="ORF">SAMN05192568_11047</name>
</gene>
<accession>A0A1I4VJG2</accession>
<dbReference type="RefSeq" id="WP_092047571.1">
    <property type="nucleotide sequence ID" value="NZ_FOTK01000104.1"/>
</dbReference>
<proteinExistence type="predicted"/>
<organism evidence="1 2">
    <name type="scientific">Methylobacterium pseudosasicola</name>
    <dbReference type="NCBI Taxonomy" id="582667"/>
    <lineage>
        <taxon>Bacteria</taxon>
        <taxon>Pseudomonadati</taxon>
        <taxon>Pseudomonadota</taxon>
        <taxon>Alphaproteobacteria</taxon>
        <taxon>Hyphomicrobiales</taxon>
        <taxon>Methylobacteriaceae</taxon>
        <taxon>Methylobacterium</taxon>
    </lineage>
</organism>
<dbReference type="Proteomes" id="UP000199048">
    <property type="component" value="Unassembled WGS sequence"/>
</dbReference>
<name>A0A1I4VJG2_9HYPH</name>
<keyword evidence="2" id="KW-1185">Reference proteome</keyword>
<sequence>MFTGPEINKLVAATLAASAAATAAAGTDTDAYLVAYKAMLLGLDKVDDDIERARSAAGMKRLAQRRTEGLIS</sequence>
<evidence type="ECO:0000313" key="2">
    <source>
        <dbReference type="Proteomes" id="UP000199048"/>
    </source>
</evidence>
<dbReference type="AlphaFoldDB" id="A0A1I4VJG2"/>
<reference evidence="2" key="1">
    <citation type="submission" date="2016-10" db="EMBL/GenBank/DDBJ databases">
        <authorList>
            <person name="Varghese N."/>
            <person name="Submissions S."/>
        </authorList>
    </citation>
    <scope>NUCLEOTIDE SEQUENCE [LARGE SCALE GENOMIC DNA]</scope>
    <source>
        <strain evidence="2">BL36</strain>
    </source>
</reference>
<dbReference type="EMBL" id="FOTK01000104">
    <property type="protein sequence ID" value="SFN01299.1"/>
    <property type="molecule type" value="Genomic_DNA"/>
</dbReference>
<evidence type="ECO:0000313" key="1">
    <source>
        <dbReference type="EMBL" id="SFN01299.1"/>
    </source>
</evidence>